<protein>
    <submittedName>
        <fullName evidence="1">Uncharacterized protein</fullName>
    </submittedName>
</protein>
<evidence type="ECO:0000313" key="2">
    <source>
        <dbReference type="Proteomes" id="UP000233469"/>
    </source>
</evidence>
<name>A0A2N1MEK6_9GLOM</name>
<dbReference type="VEuPathDB" id="FungiDB:RhiirA1_533026"/>
<comment type="caution">
    <text evidence="1">The sequence shown here is derived from an EMBL/GenBank/DDBJ whole genome shotgun (WGS) entry which is preliminary data.</text>
</comment>
<dbReference type="AlphaFoldDB" id="A0A2N1MEK6"/>
<dbReference type="Proteomes" id="UP000233469">
    <property type="component" value="Unassembled WGS sequence"/>
</dbReference>
<gene>
    <name evidence="1" type="ORF">RhiirC2_793870</name>
</gene>
<dbReference type="EMBL" id="LLXL01002737">
    <property type="protein sequence ID" value="PKK60081.1"/>
    <property type="molecule type" value="Genomic_DNA"/>
</dbReference>
<reference evidence="1 2" key="1">
    <citation type="submission" date="2016-04" db="EMBL/GenBank/DDBJ databases">
        <title>Genome analyses suggest a sexual origin of heterokaryosis in a supposedly ancient asexual fungus.</title>
        <authorList>
            <person name="Ropars J."/>
            <person name="Sedzielewska K."/>
            <person name="Noel J."/>
            <person name="Charron P."/>
            <person name="Farinelli L."/>
            <person name="Marton T."/>
            <person name="Kruger M."/>
            <person name="Pelin A."/>
            <person name="Brachmann A."/>
            <person name="Corradi N."/>
        </authorList>
    </citation>
    <scope>NUCLEOTIDE SEQUENCE [LARGE SCALE GENOMIC DNA]</scope>
    <source>
        <strain evidence="1 2">C2</strain>
    </source>
</reference>
<dbReference type="VEuPathDB" id="FungiDB:RhiirFUN_023865"/>
<sequence>MATRQARSARESQTVRKALATLKGVQPQEIPYSRSNTRLAEYRAEIQEIRDFQVEFERLGDIDPNSHYEIEFYYHDHVRIGGEITDSNFIADIAIGTPGEHDPIELLNGLFDKALPTPGDDYVLRYRVPFKTRNMPILPATNIDDSFNFAVMRIAGKIDQYQNYGSGWSFDRVKSIFVEITQFQPLGGAGHIPLPADLAAKKGVVNPKIWIMNVLDGQS</sequence>
<organism evidence="1 2">
    <name type="scientific">Rhizophagus irregularis</name>
    <dbReference type="NCBI Taxonomy" id="588596"/>
    <lineage>
        <taxon>Eukaryota</taxon>
        <taxon>Fungi</taxon>
        <taxon>Fungi incertae sedis</taxon>
        <taxon>Mucoromycota</taxon>
        <taxon>Glomeromycotina</taxon>
        <taxon>Glomeromycetes</taxon>
        <taxon>Glomerales</taxon>
        <taxon>Glomeraceae</taxon>
        <taxon>Rhizophagus</taxon>
    </lineage>
</organism>
<dbReference type="PANTHER" id="PTHR31511:SF12">
    <property type="entry name" value="RHO TERMINATION FACTOR N-TERMINAL DOMAIN-CONTAINING PROTEIN"/>
    <property type="match status" value="1"/>
</dbReference>
<proteinExistence type="predicted"/>
<reference evidence="1 2" key="2">
    <citation type="submission" date="2017-10" db="EMBL/GenBank/DDBJ databases">
        <title>Extensive intraspecific genome diversity in a model arbuscular mycorrhizal fungus.</title>
        <authorList>
            <person name="Chen E.C.H."/>
            <person name="Morin E."/>
            <person name="Baudet D."/>
            <person name="Noel J."/>
            <person name="Ndikumana S."/>
            <person name="Charron P."/>
            <person name="St-Onge C."/>
            <person name="Giorgi J."/>
            <person name="Grigoriev I.V."/>
            <person name="Roux C."/>
            <person name="Martin F.M."/>
            <person name="Corradi N."/>
        </authorList>
    </citation>
    <scope>NUCLEOTIDE SEQUENCE [LARGE SCALE GENOMIC DNA]</scope>
    <source>
        <strain evidence="1 2">C2</strain>
    </source>
</reference>
<accession>A0A2N1MEK6</accession>
<evidence type="ECO:0000313" key="1">
    <source>
        <dbReference type="EMBL" id="PKK60081.1"/>
    </source>
</evidence>
<dbReference type="PANTHER" id="PTHR31511">
    <property type="entry name" value="PROTEIN CBG23764"/>
    <property type="match status" value="1"/>
</dbReference>